<keyword evidence="2" id="KW-1185">Reference proteome</keyword>
<accession>A0ABV8LUD9</accession>
<gene>
    <name evidence="1" type="ORF">ACFOZ4_26170</name>
</gene>
<organism evidence="1 2">
    <name type="scientific">Hamadaea flava</name>
    <dbReference type="NCBI Taxonomy" id="1742688"/>
    <lineage>
        <taxon>Bacteria</taxon>
        <taxon>Bacillati</taxon>
        <taxon>Actinomycetota</taxon>
        <taxon>Actinomycetes</taxon>
        <taxon>Micromonosporales</taxon>
        <taxon>Micromonosporaceae</taxon>
        <taxon>Hamadaea</taxon>
    </lineage>
</organism>
<dbReference type="Proteomes" id="UP001595816">
    <property type="component" value="Unassembled WGS sequence"/>
</dbReference>
<name>A0ABV8LUD9_9ACTN</name>
<sequence length="174" mass="19199">MSSLASLFLLPVDRLPALATEATAPYDFLDTAAEEVDPDLFLWPGHGLVLTVLYLDEQGVDLADTRHRAEQDRLCDDWGYTLVLPDEHKRHLPALAVARYPADELRQYFATMGLDLDPEEFEEFIDDAFGRLDGGPWLVPSWMVSVAGATFSVQDHGVGVDLGGMGRPGRPFPA</sequence>
<dbReference type="EMBL" id="JBHSAY010000015">
    <property type="protein sequence ID" value="MFC4134113.1"/>
    <property type="molecule type" value="Genomic_DNA"/>
</dbReference>
<proteinExistence type="predicted"/>
<evidence type="ECO:0000313" key="2">
    <source>
        <dbReference type="Proteomes" id="UP001595816"/>
    </source>
</evidence>
<evidence type="ECO:0000313" key="1">
    <source>
        <dbReference type="EMBL" id="MFC4134113.1"/>
    </source>
</evidence>
<reference evidence="2" key="1">
    <citation type="journal article" date="2019" name="Int. J. Syst. Evol. Microbiol.">
        <title>The Global Catalogue of Microorganisms (GCM) 10K type strain sequencing project: providing services to taxonomists for standard genome sequencing and annotation.</title>
        <authorList>
            <consortium name="The Broad Institute Genomics Platform"/>
            <consortium name="The Broad Institute Genome Sequencing Center for Infectious Disease"/>
            <person name="Wu L."/>
            <person name="Ma J."/>
        </authorList>
    </citation>
    <scope>NUCLEOTIDE SEQUENCE [LARGE SCALE GENOMIC DNA]</scope>
    <source>
        <strain evidence="2">CGMCC 4.7289</strain>
    </source>
</reference>
<protein>
    <submittedName>
        <fullName evidence="1">Uncharacterized protein</fullName>
    </submittedName>
</protein>
<dbReference type="RefSeq" id="WP_253761700.1">
    <property type="nucleotide sequence ID" value="NZ_JAMZDZ010000001.1"/>
</dbReference>
<comment type="caution">
    <text evidence="1">The sequence shown here is derived from an EMBL/GenBank/DDBJ whole genome shotgun (WGS) entry which is preliminary data.</text>
</comment>